<evidence type="ECO:0000313" key="2">
    <source>
        <dbReference type="Proteomes" id="UP000016605"/>
    </source>
</evidence>
<dbReference type="SUPFAM" id="SSF52980">
    <property type="entry name" value="Restriction endonuclease-like"/>
    <property type="match status" value="1"/>
</dbReference>
<sequence length="293" mass="32241">MDGFRVADAVAVGMPRRRLYDGRLHRPFHGVRTDHRPADHLELCRAAALALPPSAVISHRSAAMLHGMPLPRHSEPVAVEVCVFEPEHRPRVEGTVGHRVAVNGQRVVRIDGLHVFAPEEVWVQLGEALAADELVVIGDYLITGSEPYDGAPPPVTRAQLDDAVARHGSRRGARALRLASPRIRYGPLSPQESRLRLALEDAGLPAPELNYRVTGDDGRVGAMIDLAYPTFGVAIEYLGDHHRLTAAAYRKDITRREWLVQRGWSVIFVTAADSFTDVARRVRAALRLASGRT</sequence>
<reference evidence="1 2" key="1">
    <citation type="submission" date="2013-08" db="EMBL/GenBank/DDBJ databases">
        <authorList>
            <person name="Weinstock G."/>
            <person name="Sodergren E."/>
            <person name="Wylie T."/>
            <person name="Fulton L."/>
            <person name="Fulton R."/>
            <person name="Fronick C."/>
            <person name="O'Laughlin M."/>
            <person name="Godfrey J."/>
            <person name="Miner T."/>
            <person name="Herter B."/>
            <person name="Appelbaum E."/>
            <person name="Cordes M."/>
            <person name="Lek S."/>
            <person name="Wollam A."/>
            <person name="Pepin K.H."/>
            <person name="Palsikar V.B."/>
            <person name="Mitreva M."/>
            <person name="Wilson R.K."/>
        </authorList>
    </citation>
    <scope>NUCLEOTIDE SEQUENCE [LARGE SCALE GENOMIC DNA]</scope>
    <source>
        <strain evidence="1 2">ATCC 14665</strain>
    </source>
</reference>
<name>U2T7G8_LEIAQ</name>
<evidence type="ECO:0008006" key="3">
    <source>
        <dbReference type="Google" id="ProtNLM"/>
    </source>
</evidence>
<dbReference type="Proteomes" id="UP000016605">
    <property type="component" value="Unassembled WGS sequence"/>
</dbReference>
<gene>
    <name evidence="1" type="ORF">N136_00229</name>
</gene>
<dbReference type="EMBL" id="AWVQ01000019">
    <property type="protein sequence ID" value="ERK73413.1"/>
    <property type="molecule type" value="Genomic_DNA"/>
</dbReference>
<protein>
    <recommendedName>
        <fullName evidence="3">DUF559 domain-containing protein</fullName>
    </recommendedName>
</protein>
<proteinExistence type="predicted"/>
<comment type="caution">
    <text evidence="1">The sequence shown here is derived from an EMBL/GenBank/DDBJ whole genome shotgun (WGS) entry which is preliminary data.</text>
</comment>
<dbReference type="InterPro" id="IPR011335">
    <property type="entry name" value="Restrct_endonuc-II-like"/>
</dbReference>
<dbReference type="PATRIC" id="fig|1358026.3.peg.202"/>
<accession>U2T7G8</accession>
<evidence type="ECO:0000313" key="1">
    <source>
        <dbReference type="EMBL" id="ERK73413.1"/>
    </source>
</evidence>
<organism evidence="1 2">
    <name type="scientific">Leifsonia aquatica ATCC 14665</name>
    <dbReference type="NCBI Taxonomy" id="1358026"/>
    <lineage>
        <taxon>Bacteria</taxon>
        <taxon>Bacillati</taxon>
        <taxon>Actinomycetota</taxon>
        <taxon>Actinomycetes</taxon>
        <taxon>Micrococcales</taxon>
        <taxon>Microbacteriaceae</taxon>
        <taxon>Leifsonia</taxon>
    </lineage>
</organism>
<dbReference type="HOGENOM" id="CLU_052626_5_1_11"/>
<dbReference type="AlphaFoldDB" id="U2T7G8"/>